<keyword evidence="8" id="KW-0503">Monooxygenase</keyword>
<dbReference type="RefSeq" id="WP_084909263.1">
    <property type="nucleotide sequence ID" value="NZ_CP020738.1"/>
</dbReference>
<evidence type="ECO:0000256" key="7">
    <source>
        <dbReference type="ARBA" id="ARBA00023002"/>
    </source>
</evidence>
<evidence type="ECO:0000256" key="6">
    <source>
        <dbReference type="ARBA" id="ARBA00022741"/>
    </source>
</evidence>
<gene>
    <name evidence="12" type="ORF">BZL54_09860</name>
</gene>
<dbReference type="PANTHER" id="PTHR42747:SF3">
    <property type="entry name" value="NITRONATE MONOOXYGENASE-RELATED"/>
    <property type="match status" value="1"/>
</dbReference>
<keyword evidence="12" id="KW-0223">Dioxygenase</keyword>
<reference evidence="12 13" key="1">
    <citation type="submission" date="2017-01" db="EMBL/GenBank/DDBJ databases">
        <title>Whole-Genome Shotgun Sequencing of Two beta-Proteobacterial Species in Search of the Bulgecin Biosynthetic Cluster.</title>
        <authorList>
            <person name="Horsman M.E."/>
            <person name="Marous D.R."/>
            <person name="Li R."/>
            <person name="Oliver R.A."/>
            <person name="Byun B."/>
            <person name="Emrich S.J."/>
            <person name="Boggess B."/>
            <person name="Townsend C.A."/>
            <person name="Mobashery S."/>
        </authorList>
    </citation>
    <scope>NUCLEOTIDE SEQUENCE [LARGE SCALE GENOMIC DNA]</scope>
    <source>
        <strain evidence="12 13">ATCC 31433</strain>
    </source>
</reference>
<evidence type="ECO:0000313" key="12">
    <source>
        <dbReference type="EMBL" id="PCE32516.1"/>
    </source>
</evidence>
<dbReference type="InterPro" id="IPR004136">
    <property type="entry name" value="NMO"/>
</dbReference>
<comment type="catalytic activity">
    <reaction evidence="10">
        <text>3 propionate 3-nitronate + 3 O2 + H2O = 3 3-oxopropanoate + 2 nitrate + nitrite + H2O2 + 3 H(+)</text>
        <dbReference type="Rhea" id="RHEA:57332"/>
        <dbReference type="ChEBI" id="CHEBI:15377"/>
        <dbReference type="ChEBI" id="CHEBI:15378"/>
        <dbReference type="ChEBI" id="CHEBI:15379"/>
        <dbReference type="ChEBI" id="CHEBI:16240"/>
        <dbReference type="ChEBI" id="CHEBI:16301"/>
        <dbReference type="ChEBI" id="CHEBI:17632"/>
        <dbReference type="ChEBI" id="CHEBI:33190"/>
        <dbReference type="ChEBI" id="CHEBI:136067"/>
    </reaction>
</comment>
<evidence type="ECO:0000256" key="8">
    <source>
        <dbReference type="ARBA" id="ARBA00023033"/>
    </source>
</evidence>
<dbReference type="PANTHER" id="PTHR42747">
    <property type="entry name" value="NITRONATE MONOOXYGENASE-RELATED"/>
    <property type="match status" value="1"/>
</dbReference>
<keyword evidence="3" id="KW-0216">Detoxification</keyword>
<evidence type="ECO:0000256" key="3">
    <source>
        <dbReference type="ARBA" id="ARBA00022575"/>
    </source>
</evidence>
<dbReference type="Pfam" id="PF03060">
    <property type="entry name" value="NMO"/>
    <property type="match status" value="1"/>
</dbReference>
<protein>
    <recommendedName>
        <fullName evidence="11">Nitronate monooxygenase</fullName>
    </recommendedName>
    <alternativeName>
        <fullName evidence="9">Propionate 3-nitronate monooxygenase</fullName>
    </alternativeName>
</protein>
<proteinExistence type="inferred from homology"/>
<comment type="cofactor">
    <cofactor evidence="1">
        <name>FMN</name>
        <dbReference type="ChEBI" id="CHEBI:58210"/>
    </cofactor>
</comment>
<dbReference type="Proteomes" id="UP000217994">
    <property type="component" value="Unassembled WGS sequence"/>
</dbReference>
<dbReference type="GeneID" id="69006091"/>
<dbReference type="GO" id="GO:0000166">
    <property type="term" value="F:nucleotide binding"/>
    <property type="evidence" value="ECO:0007669"/>
    <property type="project" value="UniProtKB-KW"/>
</dbReference>
<keyword evidence="4" id="KW-0285">Flavoprotein</keyword>
<dbReference type="InterPro" id="IPR013785">
    <property type="entry name" value="Aldolase_TIM"/>
</dbReference>
<dbReference type="EMBL" id="MTZU01000026">
    <property type="protein sequence ID" value="PCE32516.1"/>
    <property type="molecule type" value="Genomic_DNA"/>
</dbReference>
<evidence type="ECO:0000256" key="2">
    <source>
        <dbReference type="ARBA" id="ARBA00009881"/>
    </source>
</evidence>
<evidence type="ECO:0000256" key="9">
    <source>
        <dbReference type="ARBA" id="ARBA00031155"/>
    </source>
</evidence>
<keyword evidence="7" id="KW-0560">Oxidoreductase</keyword>
<evidence type="ECO:0000256" key="1">
    <source>
        <dbReference type="ARBA" id="ARBA00001917"/>
    </source>
</evidence>
<dbReference type="Gene3D" id="3.20.20.70">
    <property type="entry name" value="Aldolase class I"/>
    <property type="match status" value="1"/>
</dbReference>
<evidence type="ECO:0000256" key="5">
    <source>
        <dbReference type="ARBA" id="ARBA00022643"/>
    </source>
</evidence>
<comment type="caution">
    <text evidence="12">The sequence shown here is derived from an EMBL/GenBank/DDBJ whole genome shotgun (WGS) entry which is preliminary data.</text>
</comment>
<dbReference type="CDD" id="cd04730">
    <property type="entry name" value="NPD_like"/>
    <property type="match status" value="1"/>
</dbReference>
<name>A0A2A4FJD7_9BURK</name>
<accession>A0A2A4FJD7</accession>
<sequence length="380" mass="39512">MNIVDSALDHGTRTASGAPLPSPLPSRLPLVQAPMVGSFSPLAIAVCEAGGLGSLACAALGPQQLRDEIAAIRARTPAPFNVNFFCHTPPAPDDAPDDAVDARWRAALAGYYAEAGLDPSTGKGGPGRAPFDDAMCAVVEDLRPAVVSFHFGLPEAALLERVRRTGALVVSSATTVKEARWLDARGVDAIIAQGAEAGGHRGMFLTDDIHAQPGLFALLPQIVDAVRAPVIAAGAIADGRGIAGAFALGARAVQIGTGYLLTAQAGRSALHRAAVKAARDDGTRLTNLYTGRPARGLLTRFMREQGPMSALAPAFPLATAVVDPLRHAFERQGRDDFSVLWAGEAAALARDEDALALTRRLWDDALACAAGLRAAFPQTD</sequence>
<evidence type="ECO:0000256" key="11">
    <source>
        <dbReference type="ARBA" id="ARBA00067136"/>
    </source>
</evidence>
<evidence type="ECO:0000256" key="4">
    <source>
        <dbReference type="ARBA" id="ARBA00022630"/>
    </source>
</evidence>
<organism evidence="12 13">
    <name type="scientific">Burkholderia ubonensis subsp. mesacidophila</name>
    <dbReference type="NCBI Taxonomy" id="265293"/>
    <lineage>
        <taxon>Bacteria</taxon>
        <taxon>Pseudomonadati</taxon>
        <taxon>Pseudomonadota</taxon>
        <taxon>Betaproteobacteria</taxon>
        <taxon>Burkholderiales</taxon>
        <taxon>Burkholderiaceae</taxon>
        <taxon>Burkholderia</taxon>
        <taxon>Burkholderia cepacia complex</taxon>
    </lineage>
</organism>
<dbReference type="SUPFAM" id="SSF51412">
    <property type="entry name" value="Inosine monophosphate dehydrogenase (IMPDH)"/>
    <property type="match status" value="1"/>
</dbReference>
<dbReference type="GO" id="GO:0051213">
    <property type="term" value="F:dioxygenase activity"/>
    <property type="evidence" value="ECO:0007669"/>
    <property type="project" value="UniProtKB-KW"/>
</dbReference>
<keyword evidence="5" id="KW-0288">FMN</keyword>
<comment type="similarity">
    <text evidence="2">Belongs to the nitronate monooxygenase family. NMO class I subfamily.</text>
</comment>
<dbReference type="GO" id="GO:0009636">
    <property type="term" value="P:response to toxic substance"/>
    <property type="evidence" value="ECO:0007669"/>
    <property type="project" value="UniProtKB-KW"/>
</dbReference>
<evidence type="ECO:0000313" key="13">
    <source>
        <dbReference type="Proteomes" id="UP000217994"/>
    </source>
</evidence>
<evidence type="ECO:0000256" key="10">
    <source>
        <dbReference type="ARBA" id="ARBA00049401"/>
    </source>
</evidence>
<dbReference type="GO" id="GO:0018580">
    <property type="term" value="F:nitronate monooxygenase activity"/>
    <property type="evidence" value="ECO:0007669"/>
    <property type="project" value="InterPro"/>
</dbReference>
<dbReference type="FunFam" id="3.20.20.70:FF:000154">
    <property type="entry name" value="Probable nitronate monooxygenase"/>
    <property type="match status" value="1"/>
</dbReference>
<dbReference type="AlphaFoldDB" id="A0A2A4FJD7"/>
<keyword evidence="6" id="KW-0547">Nucleotide-binding</keyword>